<feature type="non-terminal residue" evidence="2">
    <location>
        <position position="1"/>
    </location>
</feature>
<dbReference type="GO" id="GO:0003700">
    <property type="term" value="F:DNA-binding transcription factor activity"/>
    <property type="evidence" value="ECO:0007669"/>
    <property type="project" value="InterPro"/>
</dbReference>
<feature type="compositionally biased region" description="Polar residues" evidence="1">
    <location>
        <begin position="76"/>
        <end position="86"/>
    </location>
</feature>
<dbReference type="AlphaFoldDB" id="A0A7J6V217"/>
<feature type="region of interest" description="Disordered" evidence="1">
    <location>
        <begin position="144"/>
        <end position="179"/>
    </location>
</feature>
<feature type="compositionally biased region" description="Polar residues" evidence="1">
    <location>
        <begin position="153"/>
        <end position="175"/>
    </location>
</feature>
<proteinExistence type="predicted"/>
<dbReference type="OrthoDB" id="1928614at2759"/>
<sequence length="202" mass="22464">MAADESDNREEIRVFVEKENPNLDLERCSAASCSSSSSATAVNDLKRKAADRMVEIELDAARALADFAQLALLQSGNSVSESSKNWGNKGRRSTKRVKNESLEWGKNFEGCKLKPSDLVQESNVVDNQCHKKVRKAAKTKKIKAEQALELPRSTPQCSTSCLSSGGGRSNKNQLTEAEKEAKRLRRILANRESARQTIRRRQ</sequence>
<evidence type="ECO:0000313" key="3">
    <source>
        <dbReference type="Proteomes" id="UP000554482"/>
    </source>
</evidence>
<dbReference type="PANTHER" id="PTHR45967">
    <property type="entry name" value="G-BOX-BINDING FACTOR 3-RELATED"/>
    <property type="match status" value="1"/>
</dbReference>
<dbReference type="Proteomes" id="UP000554482">
    <property type="component" value="Unassembled WGS sequence"/>
</dbReference>
<evidence type="ECO:0000313" key="2">
    <source>
        <dbReference type="EMBL" id="KAF5178851.1"/>
    </source>
</evidence>
<organism evidence="2 3">
    <name type="scientific">Thalictrum thalictroides</name>
    <name type="common">Rue-anemone</name>
    <name type="synonym">Anemone thalictroides</name>
    <dbReference type="NCBI Taxonomy" id="46969"/>
    <lineage>
        <taxon>Eukaryota</taxon>
        <taxon>Viridiplantae</taxon>
        <taxon>Streptophyta</taxon>
        <taxon>Embryophyta</taxon>
        <taxon>Tracheophyta</taxon>
        <taxon>Spermatophyta</taxon>
        <taxon>Magnoliopsida</taxon>
        <taxon>Ranunculales</taxon>
        <taxon>Ranunculaceae</taxon>
        <taxon>Thalictroideae</taxon>
        <taxon>Thalictrum</taxon>
    </lineage>
</organism>
<reference evidence="2 3" key="1">
    <citation type="submission" date="2020-06" db="EMBL/GenBank/DDBJ databases">
        <title>Transcriptomic and genomic resources for Thalictrum thalictroides and T. hernandezii: Facilitating candidate gene discovery in an emerging model plant lineage.</title>
        <authorList>
            <person name="Arias T."/>
            <person name="Riano-Pachon D.M."/>
            <person name="Di Stilio V.S."/>
        </authorList>
    </citation>
    <scope>NUCLEOTIDE SEQUENCE [LARGE SCALE GENOMIC DNA]</scope>
    <source>
        <strain evidence="3">cv. WT478/WT964</strain>
        <tissue evidence="2">Leaves</tissue>
    </source>
</reference>
<dbReference type="GO" id="GO:0043565">
    <property type="term" value="F:sequence-specific DNA binding"/>
    <property type="evidence" value="ECO:0007669"/>
    <property type="project" value="InterPro"/>
</dbReference>
<dbReference type="InterPro" id="IPR044827">
    <property type="entry name" value="GBF-like"/>
</dbReference>
<feature type="region of interest" description="Disordered" evidence="1">
    <location>
        <begin position="76"/>
        <end position="99"/>
    </location>
</feature>
<name>A0A7J6V217_THATH</name>
<dbReference type="PANTHER" id="PTHR45967:SF28">
    <property type="entry name" value="BASIC-LEUCINE ZIPPER (BZIP) TRANSCRIPTION FACTOR FAMILY PROTEIN"/>
    <property type="match status" value="1"/>
</dbReference>
<gene>
    <name evidence="2" type="ORF">FRX31_031563</name>
</gene>
<comment type="caution">
    <text evidence="2">The sequence shown here is derived from an EMBL/GenBank/DDBJ whole genome shotgun (WGS) entry which is preliminary data.</text>
</comment>
<dbReference type="GO" id="GO:0005634">
    <property type="term" value="C:nucleus"/>
    <property type="evidence" value="ECO:0007669"/>
    <property type="project" value="TreeGrafter"/>
</dbReference>
<dbReference type="EMBL" id="JABWDY010039515">
    <property type="protein sequence ID" value="KAF5178851.1"/>
    <property type="molecule type" value="Genomic_DNA"/>
</dbReference>
<protein>
    <submittedName>
        <fullName evidence="2">Basic-leucine zipper domain</fullName>
    </submittedName>
</protein>
<keyword evidence="3" id="KW-1185">Reference proteome</keyword>
<accession>A0A7J6V217</accession>
<evidence type="ECO:0000256" key="1">
    <source>
        <dbReference type="SAM" id="MobiDB-lite"/>
    </source>
</evidence>